<sequence length="137" mass="15559">MKTMINKTPYYFYTCILILCFLLGGHDLFAQQTIEGQWTAVEGMAIQEFNFNNDSTGSYKRESRTFSITTYTTSATSITSREFIDYTINHNGSDTALYAVVDFTSSTEMNIAIFTQKTDRDQYATGNLPPSTKFQKN</sequence>
<evidence type="ECO:0008006" key="3">
    <source>
        <dbReference type="Google" id="ProtNLM"/>
    </source>
</evidence>
<proteinExistence type="predicted"/>
<accession>A0ABT8KSA7</accession>
<protein>
    <recommendedName>
        <fullName evidence="3">Lipocalin-like domain-containing protein</fullName>
    </recommendedName>
</protein>
<keyword evidence="2" id="KW-1185">Reference proteome</keyword>
<comment type="caution">
    <text evidence="1">The sequence shown here is derived from an EMBL/GenBank/DDBJ whole genome shotgun (WGS) entry which is preliminary data.</text>
</comment>
<dbReference type="EMBL" id="JAUJEA010000006">
    <property type="protein sequence ID" value="MDN5203084.1"/>
    <property type="molecule type" value="Genomic_DNA"/>
</dbReference>
<evidence type="ECO:0000313" key="2">
    <source>
        <dbReference type="Proteomes" id="UP001172082"/>
    </source>
</evidence>
<name>A0ABT8KSA7_9BACT</name>
<gene>
    <name evidence="1" type="ORF">QQ008_16970</name>
</gene>
<reference evidence="1" key="1">
    <citation type="submission" date="2023-06" db="EMBL/GenBank/DDBJ databases">
        <title>Genomic of Parafulvivirga corallium.</title>
        <authorList>
            <person name="Wang G."/>
        </authorList>
    </citation>
    <scope>NUCLEOTIDE SEQUENCE</scope>
    <source>
        <strain evidence="1">BMA10</strain>
    </source>
</reference>
<dbReference type="Proteomes" id="UP001172082">
    <property type="component" value="Unassembled WGS sequence"/>
</dbReference>
<dbReference type="RefSeq" id="WP_346753106.1">
    <property type="nucleotide sequence ID" value="NZ_JAUJEA010000006.1"/>
</dbReference>
<evidence type="ECO:0000313" key="1">
    <source>
        <dbReference type="EMBL" id="MDN5203084.1"/>
    </source>
</evidence>
<organism evidence="1 2">
    <name type="scientific">Splendidivirga corallicola</name>
    <dbReference type="NCBI Taxonomy" id="3051826"/>
    <lineage>
        <taxon>Bacteria</taxon>
        <taxon>Pseudomonadati</taxon>
        <taxon>Bacteroidota</taxon>
        <taxon>Cytophagia</taxon>
        <taxon>Cytophagales</taxon>
        <taxon>Splendidivirgaceae</taxon>
        <taxon>Splendidivirga</taxon>
    </lineage>
</organism>